<dbReference type="Gene3D" id="3.40.190.10">
    <property type="entry name" value="Periplasmic binding protein-like II"/>
    <property type="match status" value="1"/>
</dbReference>
<dbReference type="Proteomes" id="UP001597448">
    <property type="component" value="Unassembled WGS sequence"/>
</dbReference>
<reference evidence="2" key="1">
    <citation type="journal article" date="2019" name="Int. J. Syst. Evol. Microbiol.">
        <title>The Global Catalogue of Microorganisms (GCM) 10K type strain sequencing project: providing services to taxonomists for standard genome sequencing and annotation.</title>
        <authorList>
            <consortium name="The Broad Institute Genomics Platform"/>
            <consortium name="The Broad Institute Genome Sequencing Center for Infectious Disease"/>
            <person name="Wu L."/>
            <person name="Ma J."/>
        </authorList>
    </citation>
    <scope>NUCLEOTIDE SEQUENCE [LARGE SCALE GENOMIC DNA]</scope>
    <source>
        <strain evidence="2">CCM 8725</strain>
    </source>
</reference>
<evidence type="ECO:0000313" key="2">
    <source>
        <dbReference type="Proteomes" id="UP001597448"/>
    </source>
</evidence>
<organism evidence="1 2">
    <name type="scientific">Paenibacillus rhizoplanae</name>
    <dbReference type="NCBI Taxonomy" id="1917181"/>
    <lineage>
        <taxon>Bacteria</taxon>
        <taxon>Bacillati</taxon>
        <taxon>Bacillota</taxon>
        <taxon>Bacilli</taxon>
        <taxon>Bacillales</taxon>
        <taxon>Paenibacillaceae</taxon>
        <taxon>Paenibacillus</taxon>
    </lineage>
</organism>
<gene>
    <name evidence="1" type="ORF">ACFSX3_30535</name>
</gene>
<dbReference type="InterPro" id="IPR050490">
    <property type="entry name" value="Bact_solute-bd_prot1"/>
</dbReference>
<dbReference type="InterPro" id="IPR006059">
    <property type="entry name" value="SBP"/>
</dbReference>
<keyword evidence="2" id="KW-1185">Reference proteome</keyword>
<dbReference type="Pfam" id="PF01547">
    <property type="entry name" value="SBP_bac_1"/>
    <property type="match status" value="1"/>
</dbReference>
<dbReference type="EMBL" id="JBHUKY010000091">
    <property type="protein sequence ID" value="MFD2414199.1"/>
    <property type="molecule type" value="Genomic_DNA"/>
</dbReference>
<proteinExistence type="predicted"/>
<sequence length="461" mass="50753">MEVLFLKKNMIQKIMLTSFSVMLIGTSAGLATDQLVSANSNSQADTKDTLKVLYWNADDFKRTYGDQFSKNYPDTDIEVFAPTGTGSITDYNSAIQKYSPDLVMLPPFDYQQLSKDKKLADLEPLIERDQYDMTTVYPGLLAELKEQGGGKLYGLSLKVESYALLYNADLFKKHHVKAPSDGMTWEEILKLAGEFPTTGDKNTRIWGLSSFGSSNLVMDIARTEGLTYIDPNTLKAAANTAAWKNAYCLSVEATKSGVLDERITLSGKSYLESSPFIMGRSAMIVASISQLQSLQAAKSNVKNYKPFTLGMAAGPADSKDRKSTGYVFGSEILAIPAGASNVDAAWEFIKYFNGDDHANEYYKPNNSNNSIGAPLSRMVKEYSGYKLDAFYKLKPNFNSSITSYALMNKSPDLELDFWSILSEELTQVVSGKKTLDKATAAIQTQTQAAADKVAKAQKVKK</sequence>
<comment type="caution">
    <text evidence="1">The sequence shown here is derived from an EMBL/GenBank/DDBJ whole genome shotgun (WGS) entry which is preliminary data.</text>
</comment>
<dbReference type="PANTHER" id="PTHR43649">
    <property type="entry name" value="ARABINOSE-BINDING PROTEIN-RELATED"/>
    <property type="match status" value="1"/>
</dbReference>
<dbReference type="RefSeq" id="WP_209994685.1">
    <property type="nucleotide sequence ID" value="NZ_JBHSVQ010000001.1"/>
</dbReference>
<name>A0ABW5FHG6_9BACL</name>
<dbReference type="PANTHER" id="PTHR43649:SF12">
    <property type="entry name" value="DIACETYLCHITOBIOSE BINDING PROTEIN DASA"/>
    <property type="match status" value="1"/>
</dbReference>
<accession>A0ABW5FHG6</accession>
<protein>
    <submittedName>
        <fullName evidence="1">ABC transporter substrate-binding protein</fullName>
    </submittedName>
</protein>
<evidence type="ECO:0000313" key="1">
    <source>
        <dbReference type="EMBL" id="MFD2414199.1"/>
    </source>
</evidence>
<dbReference type="SUPFAM" id="SSF53850">
    <property type="entry name" value="Periplasmic binding protein-like II"/>
    <property type="match status" value="1"/>
</dbReference>